<reference evidence="5 6" key="1">
    <citation type="journal article" date="2021" name="J. Biosci. Bioeng.">
        <title>Identification and characterization of a chc gene cluster responsible for the aromatization pathway of cyclohexanecarboxylate degradation in Sinomonas cyclohexanicum ATCC 51369.</title>
        <authorList>
            <person name="Yamamoto T."/>
            <person name="Hasegawa Y."/>
            <person name="Lau P.C.K."/>
            <person name="Iwaki H."/>
        </authorList>
    </citation>
    <scope>NUCLEOTIDE SEQUENCE [LARGE SCALE GENOMIC DNA]</scope>
    <source>
        <strain evidence="5 6">ATCC 51369</strain>
    </source>
</reference>
<sequence>MSALTFAATGAAREAVEAHVDQLVADAVASRIFAKDHTLWGKDAEDESSKRLGWVEAASVSQPLVADIVALRDEFRAEGVDRIVLCGMGGSSLAPEVITTTAGVPLVVLDSTDPEQVEAALAERLENTAIVVSSKSGSTVETDSQRRAFEAAFTAAGIDAKRRVVVVTDPGSPLDGASREAGYRAVFNADPTVGGRYSALTAFGLVPSGLAGVDIQALLDEAEEAAEILRDDSAENIGLQLGAALGGTSPLRDKIVIVEDGSGIAGFADWAEQLIAESTGKIGKGVLPVVADKDAPEVSGGAADVLVVRLVSTDGEPALGANEAAVGGTLATQMLTWEFATAVAGRLLGINPFDQPDVEAAKAAARGLLDAQPEPTPARFTDGAIEVRTGDTGEWLSGASTVEDAVKALLGQLGPDGYLSVQAYLDRLAYPQLADVRDQLAAATGRPTTFGWGPRFLHSTGQYHKGGPAVGVFLQITAGTDQDVTIPERPFTFGQLIAAQATGDAQVLAEHGRPVLRLNLTDRAAGVAQLSALVSALPAEEAPAR</sequence>
<dbReference type="PRINTS" id="PR00662">
    <property type="entry name" value="G6PISOMERASE"/>
</dbReference>
<accession>A0ABM7PV63</accession>
<dbReference type="InterPro" id="IPR001672">
    <property type="entry name" value="G6P_Isomerase"/>
</dbReference>
<dbReference type="PROSITE" id="PS51463">
    <property type="entry name" value="P_GLUCOSE_ISOMERASE_3"/>
    <property type="match status" value="2"/>
</dbReference>
<dbReference type="PANTHER" id="PTHR11469:SF1">
    <property type="entry name" value="GLUCOSE-6-PHOSPHATE ISOMERASE"/>
    <property type="match status" value="1"/>
</dbReference>
<dbReference type="EMBL" id="AP024525">
    <property type="protein sequence ID" value="BCT76146.1"/>
    <property type="molecule type" value="Genomic_DNA"/>
</dbReference>
<dbReference type="GO" id="GO:0016853">
    <property type="term" value="F:isomerase activity"/>
    <property type="evidence" value="ECO:0007669"/>
    <property type="project" value="UniProtKB-KW"/>
</dbReference>
<name>A0ABM7PV63_SINCY</name>
<evidence type="ECO:0000256" key="4">
    <source>
        <dbReference type="RuleBase" id="RU000612"/>
    </source>
</evidence>
<dbReference type="Gene3D" id="3.40.50.10490">
    <property type="entry name" value="Glucose-6-phosphate isomerase like protein, domain 1"/>
    <property type="match status" value="3"/>
</dbReference>
<evidence type="ECO:0000256" key="3">
    <source>
        <dbReference type="ARBA" id="ARBA00023235"/>
    </source>
</evidence>
<dbReference type="InterPro" id="IPR046348">
    <property type="entry name" value="SIS_dom_sf"/>
</dbReference>
<dbReference type="Pfam" id="PF00342">
    <property type="entry name" value="PGI"/>
    <property type="match status" value="1"/>
</dbReference>
<keyword evidence="6" id="KW-1185">Reference proteome</keyword>
<keyword evidence="2 4" id="KW-0324">Glycolysis</keyword>
<proteinExistence type="inferred from homology"/>
<comment type="pathway">
    <text evidence="4">Carbohydrate degradation; glycolysis; D-glyceraldehyde 3-phosphate and glycerone phosphate from D-glucose: step 2/4.</text>
</comment>
<protein>
    <recommendedName>
        <fullName evidence="4">Glucose-6-phosphate isomerase</fullName>
        <ecNumber evidence="4">5.3.1.9</ecNumber>
    </recommendedName>
</protein>
<keyword evidence="1 4" id="KW-0312">Gluconeogenesis</keyword>
<organism evidence="5 6">
    <name type="scientific">Sinomonas cyclohexanicum</name>
    <name type="common">Corynebacterium cyclohexanicum</name>
    <dbReference type="NCBI Taxonomy" id="322009"/>
    <lineage>
        <taxon>Bacteria</taxon>
        <taxon>Bacillati</taxon>
        <taxon>Actinomycetota</taxon>
        <taxon>Actinomycetes</taxon>
        <taxon>Micrococcales</taxon>
        <taxon>Micrococcaceae</taxon>
        <taxon>Sinomonas</taxon>
    </lineage>
</organism>
<dbReference type="SUPFAM" id="SSF53697">
    <property type="entry name" value="SIS domain"/>
    <property type="match status" value="1"/>
</dbReference>
<comment type="similarity">
    <text evidence="4">Belongs to the GPI family.</text>
</comment>
<dbReference type="PANTHER" id="PTHR11469">
    <property type="entry name" value="GLUCOSE-6-PHOSPHATE ISOMERASE"/>
    <property type="match status" value="1"/>
</dbReference>
<keyword evidence="3 4" id="KW-0413">Isomerase</keyword>
<gene>
    <name evidence="5" type="primary">pgi</name>
    <name evidence="5" type="ORF">SCMU_19880</name>
</gene>
<evidence type="ECO:0000313" key="6">
    <source>
        <dbReference type="Proteomes" id="UP001319861"/>
    </source>
</evidence>
<evidence type="ECO:0000256" key="2">
    <source>
        <dbReference type="ARBA" id="ARBA00023152"/>
    </source>
</evidence>
<comment type="catalytic activity">
    <reaction evidence="4">
        <text>alpha-D-glucose 6-phosphate = beta-D-fructose 6-phosphate</text>
        <dbReference type="Rhea" id="RHEA:11816"/>
        <dbReference type="ChEBI" id="CHEBI:57634"/>
        <dbReference type="ChEBI" id="CHEBI:58225"/>
        <dbReference type="EC" id="5.3.1.9"/>
    </reaction>
</comment>
<dbReference type="Proteomes" id="UP001319861">
    <property type="component" value="Chromosome"/>
</dbReference>
<evidence type="ECO:0000256" key="1">
    <source>
        <dbReference type="ARBA" id="ARBA00022432"/>
    </source>
</evidence>
<dbReference type="EC" id="5.3.1.9" evidence="4"/>
<dbReference type="RefSeq" id="WP_229232788.1">
    <property type="nucleotide sequence ID" value="NZ_AP024525.1"/>
</dbReference>
<evidence type="ECO:0000313" key="5">
    <source>
        <dbReference type="EMBL" id="BCT76146.1"/>
    </source>
</evidence>